<gene>
    <name evidence="2" type="ORF">AMJ40_07795</name>
</gene>
<dbReference type="Proteomes" id="UP000051124">
    <property type="component" value="Unassembled WGS sequence"/>
</dbReference>
<protein>
    <submittedName>
        <fullName evidence="2">Uncharacterized protein</fullName>
    </submittedName>
</protein>
<feature type="region of interest" description="Disordered" evidence="1">
    <location>
        <begin position="1"/>
        <end position="25"/>
    </location>
</feature>
<dbReference type="AlphaFoldDB" id="A0A0S7WDN7"/>
<name>A0A0S7WDN7_UNCT6</name>
<accession>A0A0S7WDN7</accession>
<reference evidence="2 3" key="1">
    <citation type="journal article" date="2015" name="Microbiome">
        <title>Genomic resolution of linkages in carbon, nitrogen, and sulfur cycling among widespread estuary sediment bacteria.</title>
        <authorList>
            <person name="Baker B.J."/>
            <person name="Lazar C.S."/>
            <person name="Teske A.P."/>
            <person name="Dick G.J."/>
        </authorList>
    </citation>
    <scope>NUCLEOTIDE SEQUENCE [LARGE SCALE GENOMIC DNA]</scope>
    <source>
        <strain evidence="2">DG_26</strain>
    </source>
</reference>
<proteinExistence type="predicted"/>
<evidence type="ECO:0000313" key="3">
    <source>
        <dbReference type="Proteomes" id="UP000051124"/>
    </source>
</evidence>
<organism evidence="2 3">
    <name type="scientific">candidate division TA06 bacterium DG_26</name>
    <dbReference type="NCBI Taxonomy" id="1703771"/>
    <lineage>
        <taxon>Bacteria</taxon>
        <taxon>Bacteria division TA06</taxon>
    </lineage>
</organism>
<comment type="caution">
    <text evidence="2">The sequence shown here is derived from an EMBL/GenBank/DDBJ whole genome shotgun (WGS) entry which is preliminary data.</text>
</comment>
<dbReference type="EMBL" id="LIZT01000129">
    <property type="protein sequence ID" value="KPJ48261.1"/>
    <property type="molecule type" value="Genomic_DNA"/>
</dbReference>
<sequence>MESPESPSPSILCRRSPAPDQKPEEPALLYGCIPRGNEWIDFDPAVFTLREESHGFSLTVTLTTPSGIIGSNLGPVPKLKAHHIPEDITAFVSLGVN</sequence>
<evidence type="ECO:0000313" key="2">
    <source>
        <dbReference type="EMBL" id="KPJ48261.1"/>
    </source>
</evidence>
<evidence type="ECO:0000256" key="1">
    <source>
        <dbReference type="SAM" id="MobiDB-lite"/>
    </source>
</evidence>